<gene>
    <name evidence="3" type="primary">LOC127750270</name>
</gene>
<protein>
    <submittedName>
        <fullName evidence="3">Uncharacterized protein LOC127750270</fullName>
    </submittedName>
</protein>
<dbReference type="RefSeq" id="XP_052127398.1">
    <property type="nucleotide sequence ID" value="XM_052271438.1"/>
</dbReference>
<evidence type="ECO:0000256" key="1">
    <source>
        <dbReference type="SAM" id="Phobius"/>
    </source>
</evidence>
<proteinExistence type="predicted"/>
<organism evidence="2 3">
    <name type="scientific">Frankliniella occidentalis</name>
    <name type="common">Western flower thrips</name>
    <name type="synonym">Euthrips occidentalis</name>
    <dbReference type="NCBI Taxonomy" id="133901"/>
    <lineage>
        <taxon>Eukaryota</taxon>
        <taxon>Metazoa</taxon>
        <taxon>Ecdysozoa</taxon>
        <taxon>Arthropoda</taxon>
        <taxon>Hexapoda</taxon>
        <taxon>Insecta</taxon>
        <taxon>Pterygota</taxon>
        <taxon>Neoptera</taxon>
        <taxon>Paraneoptera</taxon>
        <taxon>Thysanoptera</taxon>
        <taxon>Terebrantia</taxon>
        <taxon>Thripoidea</taxon>
        <taxon>Thripidae</taxon>
        <taxon>Frankliniella</taxon>
    </lineage>
</organism>
<keyword evidence="1" id="KW-0472">Membrane</keyword>
<accession>A0A9C6X1F3</accession>
<dbReference type="GeneID" id="127750270"/>
<dbReference type="KEGG" id="foc:127750270"/>
<keyword evidence="1" id="KW-1133">Transmembrane helix</keyword>
<feature type="transmembrane region" description="Helical" evidence="1">
    <location>
        <begin position="63"/>
        <end position="81"/>
    </location>
</feature>
<reference evidence="3" key="1">
    <citation type="submission" date="2025-08" db="UniProtKB">
        <authorList>
            <consortium name="RefSeq"/>
        </authorList>
    </citation>
    <scope>IDENTIFICATION</scope>
    <source>
        <tissue evidence="3">Whole organism</tissue>
    </source>
</reference>
<name>A0A9C6X1F3_FRAOC</name>
<feature type="transmembrane region" description="Helical" evidence="1">
    <location>
        <begin position="126"/>
        <end position="143"/>
    </location>
</feature>
<dbReference type="Proteomes" id="UP000504606">
    <property type="component" value="Unplaced"/>
</dbReference>
<keyword evidence="2" id="KW-1185">Reference proteome</keyword>
<keyword evidence="1" id="KW-0812">Transmembrane</keyword>
<evidence type="ECO:0000313" key="2">
    <source>
        <dbReference type="Proteomes" id="UP000504606"/>
    </source>
</evidence>
<dbReference type="AlphaFoldDB" id="A0A9C6X1F3"/>
<feature type="transmembrane region" description="Helical" evidence="1">
    <location>
        <begin position="163"/>
        <end position="183"/>
    </location>
</feature>
<sequence length="185" mass="20291">MKLSWYLDQFQKKICPEKGMLRNRAFNMTQGTKVSLVVSVVVALLAVADGIAAKSYLDASLNIRVVSAILSAVFAQGVFVYRRANMGQIIGGMMAVAQEIETNVNLDTQALLEHVAKRCRRLHRVYTAYSVMVCQTVLFPTLTTGNLSLPVWPKPQSFPQPRVAMAVMIAFQVGVSILADLLVGC</sequence>
<evidence type="ECO:0000313" key="3">
    <source>
        <dbReference type="RefSeq" id="XP_052127398.1"/>
    </source>
</evidence>